<proteinExistence type="predicted"/>
<protein>
    <submittedName>
        <fullName evidence="2">Uncharacterized protein</fullName>
    </submittedName>
</protein>
<name>A0ABW7FTW8_9BURK</name>
<gene>
    <name evidence="2" type="ORF">ACG0Z6_05805</name>
</gene>
<keyword evidence="1" id="KW-0812">Transmembrane</keyword>
<evidence type="ECO:0000313" key="3">
    <source>
        <dbReference type="Proteomes" id="UP001606099"/>
    </source>
</evidence>
<dbReference type="Proteomes" id="UP001606099">
    <property type="component" value="Unassembled WGS sequence"/>
</dbReference>
<evidence type="ECO:0000313" key="2">
    <source>
        <dbReference type="EMBL" id="MFG6447758.1"/>
    </source>
</evidence>
<keyword evidence="1" id="KW-1133">Transmembrane helix</keyword>
<evidence type="ECO:0000256" key="1">
    <source>
        <dbReference type="SAM" id="Phobius"/>
    </source>
</evidence>
<keyword evidence="3" id="KW-1185">Reference proteome</keyword>
<comment type="caution">
    <text evidence="2">The sequence shown here is derived from an EMBL/GenBank/DDBJ whole genome shotgun (WGS) entry which is preliminary data.</text>
</comment>
<keyword evidence="1" id="KW-0472">Membrane</keyword>
<dbReference type="RefSeq" id="WP_394459392.1">
    <property type="nucleotide sequence ID" value="NZ_JBIGHZ010000002.1"/>
</dbReference>
<organism evidence="2 3">
    <name type="scientific">Roseateles rivi</name>
    <dbReference type="NCBI Taxonomy" id="3299028"/>
    <lineage>
        <taxon>Bacteria</taxon>
        <taxon>Pseudomonadati</taxon>
        <taxon>Pseudomonadota</taxon>
        <taxon>Betaproteobacteria</taxon>
        <taxon>Burkholderiales</taxon>
        <taxon>Sphaerotilaceae</taxon>
        <taxon>Roseateles</taxon>
    </lineage>
</organism>
<dbReference type="EMBL" id="JBIGHZ010000002">
    <property type="protein sequence ID" value="MFG6447758.1"/>
    <property type="molecule type" value="Genomic_DNA"/>
</dbReference>
<feature type="transmembrane region" description="Helical" evidence="1">
    <location>
        <begin position="6"/>
        <end position="23"/>
    </location>
</feature>
<sequence>MTADSIITILGAIITVAGARFTISEARKAKNYSEQIKVDVEKVSLMRITESFYRCQEEVRKLPRDQTKIPRGFKIADALDRIWPHFDQILSSHVLSGDNTSIRQIVIEAQGLLRKYETNSTQPAIDPYNVQCLIQQALSEINSKLFKLDGKA</sequence>
<accession>A0ABW7FTW8</accession>
<reference evidence="2 3" key="1">
    <citation type="submission" date="2024-08" db="EMBL/GenBank/DDBJ databases">
        <authorList>
            <person name="Lu H."/>
        </authorList>
    </citation>
    <scope>NUCLEOTIDE SEQUENCE [LARGE SCALE GENOMIC DNA]</scope>
    <source>
        <strain evidence="2 3">BYS180W</strain>
    </source>
</reference>